<feature type="active site" description="Proton acceptor" evidence="4">
    <location>
        <position position="384"/>
    </location>
</feature>
<dbReference type="AlphaFoldDB" id="A0A7C3IN98"/>
<dbReference type="EMBL" id="DSLG01000005">
    <property type="protein sequence ID" value="HEA87361.1"/>
    <property type="molecule type" value="Genomic_DNA"/>
</dbReference>
<dbReference type="PROSITE" id="PS00098">
    <property type="entry name" value="THIOLASE_1"/>
    <property type="match status" value="1"/>
</dbReference>
<dbReference type="Pfam" id="PF00108">
    <property type="entry name" value="Thiolase_N"/>
    <property type="match status" value="1"/>
</dbReference>
<feature type="domain" description="Thiolase C-terminal" evidence="7">
    <location>
        <begin position="275"/>
        <end position="396"/>
    </location>
</feature>
<gene>
    <name evidence="8" type="ORF">ENP94_05030</name>
    <name evidence="9" type="ORF">ENS16_06465</name>
</gene>
<dbReference type="InterPro" id="IPR020615">
    <property type="entry name" value="Thiolase_acyl_enz_int_AS"/>
</dbReference>
<dbReference type="Pfam" id="PF02803">
    <property type="entry name" value="Thiolase_C"/>
    <property type="match status" value="1"/>
</dbReference>
<feature type="domain" description="Thiolase N-terminal" evidence="6">
    <location>
        <begin position="10"/>
        <end position="266"/>
    </location>
</feature>
<evidence type="ECO:0000313" key="8">
    <source>
        <dbReference type="EMBL" id="HEA87361.1"/>
    </source>
</evidence>
<evidence type="ECO:0000259" key="7">
    <source>
        <dbReference type="Pfam" id="PF02803"/>
    </source>
</evidence>
<dbReference type="FunFam" id="3.40.47.10:FF:000010">
    <property type="entry name" value="Acetyl-CoA acetyltransferase (Thiolase)"/>
    <property type="match status" value="1"/>
</dbReference>
<dbReference type="InterPro" id="IPR020616">
    <property type="entry name" value="Thiolase_N"/>
</dbReference>
<evidence type="ECO:0000259" key="6">
    <source>
        <dbReference type="Pfam" id="PF00108"/>
    </source>
</evidence>
<keyword evidence="2 5" id="KW-0808">Transferase</keyword>
<comment type="similarity">
    <text evidence="1 5">Belongs to the thiolase-like superfamily. Thiolase family.</text>
</comment>
<feature type="active site" description="Proton acceptor" evidence="4">
    <location>
        <position position="354"/>
    </location>
</feature>
<dbReference type="CDD" id="cd00751">
    <property type="entry name" value="thiolase"/>
    <property type="match status" value="1"/>
</dbReference>
<keyword evidence="3 5" id="KW-0012">Acyltransferase</keyword>
<dbReference type="PROSITE" id="PS00737">
    <property type="entry name" value="THIOLASE_2"/>
    <property type="match status" value="1"/>
</dbReference>
<comment type="caution">
    <text evidence="9">The sequence shown here is derived from an EMBL/GenBank/DDBJ whole genome shotgun (WGS) entry which is preliminary data.</text>
</comment>
<dbReference type="InterPro" id="IPR020613">
    <property type="entry name" value="Thiolase_CS"/>
</dbReference>
<evidence type="ECO:0000256" key="4">
    <source>
        <dbReference type="PIRSR" id="PIRSR000429-1"/>
    </source>
</evidence>
<dbReference type="InterPro" id="IPR020617">
    <property type="entry name" value="Thiolase_C"/>
</dbReference>
<protein>
    <submittedName>
        <fullName evidence="9">Acetyl-CoA C-acetyltransferase</fullName>
    </submittedName>
</protein>
<dbReference type="PIRSF" id="PIRSF000429">
    <property type="entry name" value="Ac-CoA_Ac_transf"/>
    <property type="match status" value="1"/>
</dbReference>
<accession>A0A7C3IN98</accession>
<dbReference type="InterPro" id="IPR020610">
    <property type="entry name" value="Thiolase_AS"/>
</dbReference>
<evidence type="ECO:0000313" key="9">
    <source>
        <dbReference type="EMBL" id="HFJ54316.1"/>
    </source>
</evidence>
<dbReference type="NCBIfam" id="TIGR01930">
    <property type="entry name" value="AcCoA-C-Actrans"/>
    <property type="match status" value="1"/>
</dbReference>
<evidence type="ECO:0000256" key="3">
    <source>
        <dbReference type="ARBA" id="ARBA00023315"/>
    </source>
</evidence>
<dbReference type="InterPro" id="IPR002155">
    <property type="entry name" value="Thiolase"/>
</dbReference>
<name>A0A7C3IN98_UNCW3</name>
<dbReference type="PANTHER" id="PTHR18919:SF107">
    <property type="entry name" value="ACETYL-COA ACETYLTRANSFERASE, CYTOSOLIC"/>
    <property type="match status" value="1"/>
</dbReference>
<dbReference type="EMBL" id="DSTU01000008">
    <property type="protein sequence ID" value="HFJ54316.1"/>
    <property type="molecule type" value="Genomic_DNA"/>
</dbReference>
<dbReference type="InterPro" id="IPR016039">
    <property type="entry name" value="Thiolase-like"/>
</dbReference>
<dbReference type="PROSITE" id="PS00099">
    <property type="entry name" value="THIOLASE_3"/>
    <property type="match status" value="1"/>
</dbReference>
<dbReference type="GO" id="GO:0003988">
    <property type="term" value="F:acetyl-CoA C-acyltransferase activity"/>
    <property type="evidence" value="ECO:0007669"/>
    <property type="project" value="UniProtKB-ARBA"/>
</dbReference>
<evidence type="ECO:0000256" key="2">
    <source>
        <dbReference type="ARBA" id="ARBA00022679"/>
    </source>
</evidence>
<evidence type="ECO:0000256" key="1">
    <source>
        <dbReference type="ARBA" id="ARBA00010982"/>
    </source>
</evidence>
<dbReference type="SUPFAM" id="SSF53901">
    <property type="entry name" value="Thiolase-like"/>
    <property type="match status" value="2"/>
</dbReference>
<proteinExistence type="inferred from homology"/>
<sequence>MTIGLAKDTYIIGAARTPIGRFLGGLAGLRAPELGAVAIRAAIERSGVKPAEIDGVIMGNVCPAGIGQAPARQAAVIGGVPVEVPALTVNKVCGSGMIAVALACQQIKSGDARVVVAGGQESMSNVPYYLKTLRQGNKMGHTQLQDGMIYDGIWDYFGDVHMGELADFTARNSNISREAQDRWALRSHMNAVAAIREGRFKAEIIPVSIPQKKGEPVVIDTDEGPRADTTLERLAGLKPVFSKDGTVTAGNASSINDGAAALVIASGDFVKNRGLKPLARIVAYATGSVEPKMLFYAPVKAVRKLLELQGVGLDYFDLIEVNEAFAAQVLADAQELGLDESRVNVNGGAIALGHPIGCSGARILVTLIHALMNRGLKHGLAAICLGGGEAVAMSLELV</sequence>
<evidence type="ECO:0000256" key="5">
    <source>
        <dbReference type="RuleBase" id="RU003557"/>
    </source>
</evidence>
<reference evidence="9" key="1">
    <citation type="journal article" date="2020" name="mSystems">
        <title>Genome- and Community-Level Interaction Insights into Carbon Utilization and Element Cycling Functions of Hydrothermarchaeota in Hydrothermal Sediment.</title>
        <authorList>
            <person name="Zhou Z."/>
            <person name="Liu Y."/>
            <person name="Xu W."/>
            <person name="Pan J."/>
            <person name="Luo Z.H."/>
            <person name="Li M."/>
        </authorList>
    </citation>
    <scope>NUCLEOTIDE SEQUENCE [LARGE SCALE GENOMIC DNA]</scope>
    <source>
        <strain evidence="8">SpSt-265</strain>
        <strain evidence="9">SpSt-465</strain>
    </source>
</reference>
<organism evidence="9">
    <name type="scientific">candidate division WOR-3 bacterium</name>
    <dbReference type="NCBI Taxonomy" id="2052148"/>
    <lineage>
        <taxon>Bacteria</taxon>
        <taxon>Bacteria division WOR-3</taxon>
    </lineage>
</organism>
<dbReference type="Gene3D" id="3.40.47.10">
    <property type="match status" value="2"/>
</dbReference>
<dbReference type="PANTHER" id="PTHR18919">
    <property type="entry name" value="ACETYL-COA C-ACYLTRANSFERASE"/>
    <property type="match status" value="1"/>
</dbReference>
<feature type="active site" description="Acyl-thioester intermediate" evidence="4">
    <location>
        <position position="93"/>
    </location>
</feature>